<feature type="coiled-coil region" evidence="1">
    <location>
        <begin position="187"/>
        <end position="214"/>
    </location>
</feature>
<dbReference type="WBParaSite" id="HNAJ_0000715801-mRNA-1">
    <property type="protein sequence ID" value="HNAJ_0000715801-mRNA-1"/>
    <property type="gene ID" value="HNAJ_0000715801"/>
</dbReference>
<feature type="region of interest" description="Disordered" evidence="2">
    <location>
        <begin position="337"/>
        <end position="365"/>
    </location>
</feature>
<evidence type="ECO:0000256" key="2">
    <source>
        <dbReference type="SAM" id="MobiDB-lite"/>
    </source>
</evidence>
<evidence type="ECO:0000313" key="4">
    <source>
        <dbReference type="Proteomes" id="UP000278807"/>
    </source>
</evidence>
<feature type="compositionally biased region" description="Basic and acidic residues" evidence="2">
    <location>
        <begin position="23"/>
        <end position="39"/>
    </location>
</feature>
<evidence type="ECO:0000313" key="3">
    <source>
        <dbReference type="EMBL" id="VDO03014.1"/>
    </source>
</evidence>
<dbReference type="AlphaFoldDB" id="A0A0R3TJB6"/>
<dbReference type="Proteomes" id="UP000278807">
    <property type="component" value="Unassembled WGS sequence"/>
</dbReference>
<evidence type="ECO:0000313" key="5">
    <source>
        <dbReference type="WBParaSite" id="HNAJ_0000715801-mRNA-1"/>
    </source>
</evidence>
<feature type="compositionally biased region" description="Polar residues" evidence="2">
    <location>
        <begin position="342"/>
        <end position="365"/>
    </location>
</feature>
<keyword evidence="4" id="KW-1185">Reference proteome</keyword>
<accession>A0A0R3TJB6</accession>
<reference evidence="5" key="1">
    <citation type="submission" date="2017-02" db="UniProtKB">
        <authorList>
            <consortium name="WormBaseParasite"/>
        </authorList>
    </citation>
    <scope>IDENTIFICATION</scope>
</reference>
<evidence type="ECO:0000256" key="1">
    <source>
        <dbReference type="SAM" id="Coils"/>
    </source>
</evidence>
<feature type="compositionally biased region" description="Basic residues" evidence="2">
    <location>
        <begin position="1"/>
        <end position="22"/>
    </location>
</feature>
<reference evidence="3 4" key="2">
    <citation type="submission" date="2018-11" db="EMBL/GenBank/DDBJ databases">
        <authorList>
            <consortium name="Pathogen Informatics"/>
        </authorList>
    </citation>
    <scope>NUCLEOTIDE SEQUENCE [LARGE SCALE GENOMIC DNA]</scope>
</reference>
<sequence>MPLNIKGRKVVKQKGKSKSNKLNRKDWKADSRLKSERSCDTPTEVSVDLTNPKPCSESDAYTASLSSRDTCMQSPVPTKGQNSISPVKNVSLKYQSLGKKIKAAQISKRFQKASKIFTKAAGFGNTGGKGLVANGKQGNEFRRANSPLDNGCLNEKGKTNPLGQIYLNRTGKKEKEDRSITESSLQQNEVTKKIQVMKDQLNELEQTVKSHCNVGASVSKRGNEVDGIGSQLPNKFQPTQCLNKGTEQSNNPNEDVSNLILDKEESLKPLVDEVTNGTRDDNCIDTQANVDEQELNILLNMQLMMSGDKCNAAQERVTYFLEQLRILLENDLNENPDELSQHLASNTTEEEPSVSTTNILQTSRTTPQKAQTLGFDNNYRKEVMLLLEEIISILETLKRCQVEKQNGNLAQNVKSTPRLRSLIAQLKSAIRSFNPNPSMSETSDVLGELRYLIDVLGGILQNGCINQENLVKTGQILCYIDDEFQQQGNLSYPLDANIRNVMEIIKTKLVHPPSSLQ</sequence>
<gene>
    <name evidence="3" type="ORF">HNAJ_LOCUS7154</name>
</gene>
<dbReference type="EMBL" id="UZAE01012011">
    <property type="protein sequence ID" value="VDO03014.1"/>
    <property type="molecule type" value="Genomic_DNA"/>
</dbReference>
<keyword evidence="1" id="KW-0175">Coiled coil</keyword>
<dbReference type="OrthoDB" id="10582241at2759"/>
<name>A0A0R3TJB6_RODNA</name>
<feature type="region of interest" description="Disordered" evidence="2">
    <location>
        <begin position="1"/>
        <end position="61"/>
    </location>
</feature>
<proteinExistence type="predicted"/>
<organism evidence="5">
    <name type="scientific">Rodentolepis nana</name>
    <name type="common">Dwarf tapeworm</name>
    <name type="synonym">Hymenolepis nana</name>
    <dbReference type="NCBI Taxonomy" id="102285"/>
    <lineage>
        <taxon>Eukaryota</taxon>
        <taxon>Metazoa</taxon>
        <taxon>Spiralia</taxon>
        <taxon>Lophotrochozoa</taxon>
        <taxon>Platyhelminthes</taxon>
        <taxon>Cestoda</taxon>
        <taxon>Eucestoda</taxon>
        <taxon>Cyclophyllidea</taxon>
        <taxon>Hymenolepididae</taxon>
        <taxon>Rodentolepis</taxon>
    </lineage>
</organism>
<protein>
    <submittedName>
        <fullName evidence="5">PCM1_C domain-containing protein</fullName>
    </submittedName>
</protein>